<accession>A0A0R1SBU1</accession>
<evidence type="ECO:0000256" key="1">
    <source>
        <dbReference type="SAM" id="SignalP"/>
    </source>
</evidence>
<feature type="signal peptide" evidence="1">
    <location>
        <begin position="1"/>
        <end position="21"/>
    </location>
</feature>
<dbReference type="AlphaFoldDB" id="A0A0R1SBU1"/>
<reference evidence="2 3" key="1">
    <citation type="journal article" date="2015" name="Genome Announc.">
        <title>Expanding the biotechnology potential of lactobacilli through comparative genomics of 213 strains and associated genera.</title>
        <authorList>
            <person name="Sun Z."/>
            <person name="Harris H.M."/>
            <person name="McCann A."/>
            <person name="Guo C."/>
            <person name="Argimon S."/>
            <person name="Zhang W."/>
            <person name="Yang X."/>
            <person name="Jeffery I.B."/>
            <person name="Cooney J.C."/>
            <person name="Kagawa T.F."/>
            <person name="Liu W."/>
            <person name="Song Y."/>
            <person name="Salvetti E."/>
            <person name="Wrobel A."/>
            <person name="Rasinkangas P."/>
            <person name="Parkhill J."/>
            <person name="Rea M.C."/>
            <person name="O'Sullivan O."/>
            <person name="Ritari J."/>
            <person name="Douillard F.P."/>
            <person name="Paul Ross R."/>
            <person name="Yang R."/>
            <person name="Briner A.E."/>
            <person name="Felis G.E."/>
            <person name="de Vos W.M."/>
            <person name="Barrangou R."/>
            <person name="Klaenhammer T.R."/>
            <person name="Caufield P.W."/>
            <person name="Cui Y."/>
            <person name="Zhang H."/>
            <person name="O'Toole P.W."/>
        </authorList>
    </citation>
    <scope>NUCLEOTIDE SEQUENCE [LARGE SCALE GENOMIC DNA]</scope>
    <source>
        <strain evidence="2 3">DSM 14421</strain>
    </source>
</reference>
<dbReference type="EMBL" id="AZEY01000041">
    <property type="protein sequence ID" value="KRL66528.1"/>
    <property type="molecule type" value="Genomic_DNA"/>
</dbReference>
<dbReference type="RefSeq" id="WP_057864402.1">
    <property type="nucleotide sequence ID" value="NZ_AZEY01000041.1"/>
</dbReference>
<name>A0A0R1SBU1_9LACO</name>
<keyword evidence="1" id="KW-0732">Signal</keyword>
<protein>
    <submittedName>
        <fullName evidence="2">Uncharacterized protein</fullName>
    </submittedName>
</protein>
<feature type="chain" id="PRO_5039475493" evidence="1">
    <location>
        <begin position="22"/>
        <end position="125"/>
    </location>
</feature>
<dbReference type="STRING" id="1423739.FC85_GL002835"/>
<evidence type="ECO:0000313" key="3">
    <source>
        <dbReference type="Proteomes" id="UP000052013"/>
    </source>
</evidence>
<dbReference type="Proteomes" id="UP000052013">
    <property type="component" value="Unassembled WGS sequence"/>
</dbReference>
<comment type="caution">
    <text evidence="2">The sequence shown here is derived from an EMBL/GenBank/DDBJ whole genome shotgun (WGS) entry which is preliminary data.</text>
</comment>
<organism evidence="2 3">
    <name type="scientific">Lentilactobacillus diolivorans DSM 14421</name>
    <dbReference type="NCBI Taxonomy" id="1423739"/>
    <lineage>
        <taxon>Bacteria</taxon>
        <taxon>Bacillati</taxon>
        <taxon>Bacillota</taxon>
        <taxon>Bacilli</taxon>
        <taxon>Lactobacillales</taxon>
        <taxon>Lactobacillaceae</taxon>
        <taxon>Lentilactobacillus</taxon>
    </lineage>
</organism>
<evidence type="ECO:0000313" key="2">
    <source>
        <dbReference type="EMBL" id="KRL66528.1"/>
    </source>
</evidence>
<proteinExistence type="predicted"/>
<dbReference type="PATRIC" id="fig|1423739.3.peg.2946"/>
<sequence>MISRTLMLSVLATLGIGITSATVLTEPAQAAKKYRVIKAVTKSNLPYHAKTKRSAYIYDVYHMHKVHNLKNYPKTTWRVSQSLLMQPSKKGKKAVYYFVTSANGKVSGIVWRGYLKAGVNPDADN</sequence>
<gene>
    <name evidence="2" type="ORF">FC85_GL002835</name>
</gene>